<protein>
    <recommendedName>
        <fullName evidence="3">PDEase domain-containing protein</fullName>
    </recommendedName>
</protein>
<comment type="caution">
    <text evidence="4">The sequence shown here is derived from an EMBL/GenBank/DDBJ whole genome shotgun (WGS) entry which is preliminary data.</text>
</comment>
<keyword evidence="5" id="KW-1185">Reference proteome</keyword>
<evidence type="ECO:0000256" key="2">
    <source>
        <dbReference type="ARBA" id="ARBA00022801"/>
    </source>
</evidence>
<dbReference type="GO" id="GO:0007165">
    <property type="term" value="P:signal transduction"/>
    <property type="evidence" value="ECO:0007669"/>
    <property type="project" value="InterPro"/>
</dbReference>
<dbReference type="OrthoDB" id="189220at2759"/>
<evidence type="ECO:0000259" key="3">
    <source>
        <dbReference type="PROSITE" id="PS51845"/>
    </source>
</evidence>
<dbReference type="SUPFAM" id="SSF109604">
    <property type="entry name" value="HD-domain/PDEase-like"/>
    <property type="match status" value="1"/>
</dbReference>
<feature type="non-terminal residue" evidence="4">
    <location>
        <position position="1"/>
    </location>
</feature>
<evidence type="ECO:0000313" key="4">
    <source>
        <dbReference type="EMBL" id="OQS07215.1"/>
    </source>
</evidence>
<dbReference type="Gene3D" id="1.10.1300.10">
    <property type="entry name" value="3'5'-cyclic nucleotide phosphodiesterase, catalytic domain"/>
    <property type="match status" value="1"/>
</dbReference>
<dbReference type="PROSITE" id="PS51845">
    <property type="entry name" value="PDEASE_I_2"/>
    <property type="match status" value="1"/>
</dbReference>
<accession>A0A1W0AAE5</accession>
<sequence length="176" mass="19826">ALHVKQLIGSVLHAADIGAQAYPFDVAWEWSRRLVEEFALLSMKERENGLPVAAFREHLESDNAIATLQLNFINYIVCPLWTLMMEIFPGAKVLKSNLDCNRLYFQQGVAEDAALKRQPNASESGRRATTQLTLVPKRLMIVKSQTQHFTDVLCEDLTETLVKLKGNGKSTEKPKE</sequence>
<reference evidence="4 5" key="1">
    <citation type="journal article" date="2014" name="Genome Biol. Evol.">
        <title>The secreted proteins of Achlya hypogyna and Thraustotheca clavata identify the ancestral oomycete secretome and reveal gene acquisitions by horizontal gene transfer.</title>
        <authorList>
            <person name="Misner I."/>
            <person name="Blouin N."/>
            <person name="Leonard G."/>
            <person name="Richards T.A."/>
            <person name="Lane C.E."/>
        </authorList>
    </citation>
    <scope>NUCLEOTIDE SEQUENCE [LARGE SCALE GENOMIC DNA]</scope>
    <source>
        <strain evidence="4 5">ATCC 34112</strain>
    </source>
</reference>
<keyword evidence="2" id="KW-0378">Hydrolase</keyword>
<dbReference type="EMBL" id="JNBS01000264">
    <property type="protein sequence ID" value="OQS07215.1"/>
    <property type="molecule type" value="Genomic_DNA"/>
</dbReference>
<dbReference type="STRING" id="74557.A0A1W0AAE5"/>
<feature type="domain" description="PDEase" evidence="3">
    <location>
        <begin position="1"/>
        <end position="112"/>
    </location>
</feature>
<dbReference type="GO" id="GO:0004114">
    <property type="term" value="F:3',5'-cyclic-nucleotide phosphodiesterase activity"/>
    <property type="evidence" value="ECO:0007669"/>
    <property type="project" value="InterPro"/>
</dbReference>
<dbReference type="InterPro" id="IPR002073">
    <property type="entry name" value="PDEase_catalytic_dom"/>
</dbReference>
<name>A0A1W0AAE5_9STRA</name>
<gene>
    <name evidence="4" type="ORF">THRCLA_20198</name>
</gene>
<keyword evidence="1" id="KW-0479">Metal-binding</keyword>
<dbReference type="PANTHER" id="PTHR11347">
    <property type="entry name" value="CYCLIC NUCLEOTIDE PHOSPHODIESTERASE"/>
    <property type="match status" value="1"/>
</dbReference>
<dbReference type="InterPro" id="IPR036971">
    <property type="entry name" value="PDEase_catalytic_dom_sf"/>
</dbReference>
<proteinExistence type="predicted"/>
<evidence type="ECO:0000256" key="1">
    <source>
        <dbReference type="ARBA" id="ARBA00022723"/>
    </source>
</evidence>
<organism evidence="4 5">
    <name type="scientific">Thraustotheca clavata</name>
    <dbReference type="NCBI Taxonomy" id="74557"/>
    <lineage>
        <taxon>Eukaryota</taxon>
        <taxon>Sar</taxon>
        <taxon>Stramenopiles</taxon>
        <taxon>Oomycota</taxon>
        <taxon>Saprolegniomycetes</taxon>
        <taxon>Saprolegniales</taxon>
        <taxon>Achlyaceae</taxon>
        <taxon>Thraustotheca</taxon>
    </lineage>
</organism>
<evidence type="ECO:0000313" key="5">
    <source>
        <dbReference type="Proteomes" id="UP000243217"/>
    </source>
</evidence>
<dbReference type="Proteomes" id="UP000243217">
    <property type="component" value="Unassembled WGS sequence"/>
</dbReference>
<dbReference type="Pfam" id="PF00233">
    <property type="entry name" value="PDEase_I"/>
    <property type="match status" value="1"/>
</dbReference>
<dbReference type="AlphaFoldDB" id="A0A1W0AAE5"/>
<dbReference type="GO" id="GO:0046872">
    <property type="term" value="F:metal ion binding"/>
    <property type="evidence" value="ECO:0007669"/>
    <property type="project" value="UniProtKB-KW"/>
</dbReference>